<dbReference type="Proteomes" id="UP001152888">
    <property type="component" value="Unassembled WGS sequence"/>
</dbReference>
<dbReference type="OrthoDB" id="10300299at2759"/>
<feature type="signal peptide" evidence="1">
    <location>
        <begin position="1"/>
        <end position="20"/>
    </location>
</feature>
<gene>
    <name evidence="2" type="ORF">ACAOBT_LOCUS10833</name>
</gene>
<dbReference type="EMBL" id="CAKOFQ010006816">
    <property type="protein sequence ID" value="CAH1973960.1"/>
    <property type="molecule type" value="Genomic_DNA"/>
</dbReference>
<comment type="caution">
    <text evidence="2">The sequence shown here is derived from an EMBL/GenBank/DDBJ whole genome shotgun (WGS) entry which is preliminary data.</text>
</comment>
<evidence type="ECO:0000313" key="2">
    <source>
        <dbReference type="EMBL" id="CAH1973960.1"/>
    </source>
</evidence>
<sequence>MEWPVFCPFHLCVVVPKVLLEVGQLDEGSSAVGESSHRPHKANQAMSAAVRFYKNSYRKMHSKIRLKGASVIESSAPFEK</sequence>
<reference evidence="2" key="1">
    <citation type="submission" date="2022-03" db="EMBL/GenBank/DDBJ databases">
        <authorList>
            <person name="Sayadi A."/>
        </authorList>
    </citation>
    <scope>NUCLEOTIDE SEQUENCE</scope>
</reference>
<keyword evidence="1" id="KW-0732">Signal</keyword>
<accession>A0A9P0KN38</accession>
<organism evidence="2 3">
    <name type="scientific">Acanthoscelides obtectus</name>
    <name type="common">Bean weevil</name>
    <name type="synonym">Bruchus obtectus</name>
    <dbReference type="NCBI Taxonomy" id="200917"/>
    <lineage>
        <taxon>Eukaryota</taxon>
        <taxon>Metazoa</taxon>
        <taxon>Ecdysozoa</taxon>
        <taxon>Arthropoda</taxon>
        <taxon>Hexapoda</taxon>
        <taxon>Insecta</taxon>
        <taxon>Pterygota</taxon>
        <taxon>Neoptera</taxon>
        <taxon>Endopterygota</taxon>
        <taxon>Coleoptera</taxon>
        <taxon>Polyphaga</taxon>
        <taxon>Cucujiformia</taxon>
        <taxon>Chrysomeloidea</taxon>
        <taxon>Chrysomelidae</taxon>
        <taxon>Bruchinae</taxon>
        <taxon>Bruchini</taxon>
        <taxon>Acanthoscelides</taxon>
    </lineage>
</organism>
<feature type="chain" id="PRO_5040190625" evidence="1">
    <location>
        <begin position="21"/>
        <end position="80"/>
    </location>
</feature>
<protein>
    <submittedName>
        <fullName evidence="2">Uncharacterized protein</fullName>
    </submittedName>
</protein>
<evidence type="ECO:0000313" key="3">
    <source>
        <dbReference type="Proteomes" id="UP001152888"/>
    </source>
</evidence>
<evidence type="ECO:0000256" key="1">
    <source>
        <dbReference type="SAM" id="SignalP"/>
    </source>
</evidence>
<dbReference type="AlphaFoldDB" id="A0A9P0KN38"/>
<keyword evidence="3" id="KW-1185">Reference proteome</keyword>
<proteinExistence type="predicted"/>
<name>A0A9P0KN38_ACAOB</name>